<gene>
    <name evidence="1" type="ORF">RMSM_05512</name>
</gene>
<dbReference type="AlphaFoldDB" id="M5REP2"/>
<sequence>MGPNFLESRCENDRSAAASVRRQKRFPKRETIESVFWAVKLFVGYTSKHRHRCHF</sequence>
<evidence type="ECO:0008006" key="3">
    <source>
        <dbReference type="Google" id="ProtNLM"/>
    </source>
</evidence>
<organism evidence="1 2">
    <name type="scientific">Rhodopirellula maiorica SM1</name>
    <dbReference type="NCBI Taxonomy" id="1265738"/>
    <lineage>
        <taxon>Bacteria</taxon>
        <taxon>Pseudomonadati</taxon>
        <taxon>Planctomycetota</taxon>
        <taxon>Planctomycetia</taxon>
        <taxon>Pirellulales</taxon>
        <taxon>Pirellulaceae</taxon>
        <taxon>Novipirellula</taxon>
    </lineage>
</organism>
<proteinExistence type="predicted"/>
<evidence type="ECO:0000313" key="1">
    <source>
        <dbReference type="EMBL" id="EMI17566.1"/>
    </source>
</evidence>
<dbReference type="PATRIC" id="fig|1265738.3.peg.5522"/>
<reference evidence="1 2" key="1">
    <citation type="journal article" date="2013" name="Mar. Genomics">
        <title>Expression of sulfatases in Rhodopirellula baltica and the diversity of sulfatases in the genus Rhodopirellula.</title>
        <authorList>
            <person name="Wegner C.E."/>
            <person name="Richter-Heitmann T."/>
            <person name="Klindworth A."/>
            <person name="Klockow C."/>
            <person name="Richter M."/>
            <person name="Achstetter T."/>
            <person name="Glockner F.O."/>
            <person name="Harder J."/>
        </authorList>
    </citation>
    <scope>NUCLEOTIDE SEQUENCE [LARGE SCALE GENOMIC DNA]</scope>
    <source>
        <strain evidence="1 2">SM1</strain>
    </source>
</reference>
<comment type="caution">
    <text evidence="1">The sequence shown here is derived from an EMBL/GenBank/DDBJ whole genome shotgun (WGS) entry which is preliminary data.</text>
</comment>
<protein>
    <recommendedName>
        <fullName evidence="3">Transposase</fullName>
    </recommendedName>
</protein>
<keyword evidence="2" id="KW-1185">Reference proteome</keyword>
<evidence type="ECO:0000313" key="2">
    <source>
        <dbReference type="Proteomes" id="UP000011991"/>
    </source>
</evidence>
<dbReference type="EMBL" id="ANOG01000781">
    <property type="protein sequence ID" value="EMI17566.1"/>
    <property type="molecule type" value="Genomic_DNA"/>
</dbReference>
<accession>M5REP2</accession>
<name>M5REP2_9BACT</name>
<dbReference type="Proteomes" id="UP000011991">
    <property type="component" value="Unassembled WGS sequence"/>
</dbReference>